<dbReference type="OrthoDB" id="2401648at2759"/>
<feature type="chain" id="PRO_5034104372" description="Transmembrane protein" evidence="1">
    <location>
        <begin position="21"/>
        <end position="113"/>
    </location>
</feature>
<evidence type="ECO:0008006" key="4">
    <source>
        <dbReference type="Google" id="ProtNLM"/>
    </source>
</evidence>
<dbReference type="Proteomes" id="UP000439903">
    <property type="component" value="Unassembled WGS sequence"/>
</dbReference>
<name>A0A8H4EV94_GIGMA</name>
<gene>
    <name evidence="2" type="ORF">F8M41_011753</name>
</gene>
<protein>
    <recommendedName>
        <fullName evidence="4">Transmembrane protein</fullName>
    </recommendedName>
</protein>
<dbReference type="EMBL" id="WTPW01000025">
    <property type="protein sequence ID" value="KAF0557943.1"/>
    <property type="molecule type" value="Genomic_DNA"/>
</dbReference>
<accession>A0A8H4EV94</accession>
<sequence>MNKKITYLALVLSYFVCVTAKAVFNNEVTGIITLAKKEEGCTFVFGLFSKCLDDLEKNCFNVLIKNCDGNIVANLTDSIEFVDGGTKPFFTKIDLDLDNLVGSSNGDKRKHQN</sequence>
<dbReference type="AlphaFoldDB" id="A0A8H4EV94"/>
<proteinExistence type="predicted"/>
<keyword evidence="3" id="KW-1185">Reference proteome</keyword>
<keyword evidence="1" id="KW-0732">Signal</keyword>
<evidence type="ECO:0000313" key="3">
    <source>
        <dbReference type="Proteomes" id="UP000439903"/>
    </source>
</evidence>
<feature type="signal peptide" evidence="1">
    <location>
        <begin position="1"/>
        <end position="20"/>
    </location>
</feature>
<comment type="caution">
    <text evidence="2">The sequence shown here is derived from an EMBL/GenBank/DDBJ whole genome shotgun (WGS) entry which is preliminary data.</text>
</comment>
<evidence type="ECO:0000256" key="1">
    <source>
        <dbReference type="SAM" id="SignalP"/>
    </source>
</evidence>
<reference evidence="2 3" key="1">
    <citation type="journal article" date="2019" name="Environ. Microbiol.">
        <title>At the nexus of three kingdoms: the genome of the mycorrhizal fungus Gigaspora margarita provides insights into plant, endobacterial and fungal interactions.</title>
        <authorList>
            <person name="Venice F."/>
            <person name="Ghignone S."/>
            <person name="Salvioli di Fossalunga A."/>
            <person name="Amselem J."/>
            <person name="Novero M."/>
            <person name="Xianan X."/>
            <person name="Sedzielewska Toro K."/>
            <person name="Morin E."/>
            <person name="Lipzen A."/>
            <person name="Grigoriev I.V."/>
            <person name="Henrissat B."/>
            <person name="Martin F.M."/>
            <person name="Bonfante P."/>
        </authorList>
    </citation>
    <scope>NUCLEOTIDE SEQUENCE [LARGE SCALE GENOMIC DNA]</scope>
    <source>
        <strain evidence="2 3">BEG34</strain>
    </source>
</reference>
<evidence type="ECO:0000313" key="2">
    <source>
        <dbReference type="EMBL" id="KAF0557943.1"/>
    </source>
</evidence>
<organism evidence="2 3">
    <name type="scientific">Gigaspora margarita</name>
    <dbReference type="NCBI Taxonomy" id="4874"/>
    <lineage>
        <taxon>Eukaryota</taxon>
        <taxon>Fungi</taxon>
        <taxon>Fungi incertae sedis</taxon>
        <taxon>Mucoromycota</taxon>
        <taxon>Glomeromycotina</taxon>
        <taxon>Glomeromycetes</taxon>
        <taxon>Diversisporales</taxon>
        <taxon>Gigasporaceae</taxon>
        <taxon>Gigaspora</taxon>
    </lineage>
</organism>